<feature type="transmembrane region" description="Helical" evidence="10">
    <location>
        <begin position="20"/>
        <end position="40"/>
    </location>
</feature>
<dbReference type="Proteomes" id="UP000808914">
    <property type="component" value="Unassembled WGS sequence"/>
</dbReference>
<keyword evidence="9 10" id="KW-0472">Membrane</keyword>
<feature type="transmembrane region" description="Helical" evidence="10">
    <location>
        <begin position="231"/>
        <end position="250"/>
    </location>
</feature>
<dbReference type="InterPro" id="IPR004772">
    <property type="entry name" value="TrkH"/>
</dbReference>
<dbReference type="RefSeq" id="WP_239549190.1">
    <property type="nucleotide sequence ID" value="NZ_JAFBER010000011.1"/>
</dbReference>
<sequence>MFKKRKTKQQLLGELHPPQILALGFIALIFIGGFLLWLPISTTKNISFLDALFTSTSATTVTGLNVVDPGSTYTLFGQIIIMCLIQVGGLGFMSFAVLVIMLLGKKIGLKQRMLIQEALNQPSVGGVVRLVRVLFIFSLTIELSATILLSLEWVPKMGWFKGLFYSLFHSVSAFNNAGFALWKDNLSGFVGDPVVNIVISLLIITGGLGFTVLSDIWYSKEFRQLSLHSKLMIVGTVIINAAAILFFFVLEYRNPGTLGKLSFGTKWLASYFQGIVPRTAGFNTIDFSQIHDGTAIITIMLMFIGAGSGSTGSGIKVTTFIIIILAVFSFIRGKDQTIVFKRSIRPSTIMRSLAVVIISLTALFVAVLLLTITEHAPFIKILFEAVSAFGTVGLTMGLTDHLSTAGRIIIMFMMFFGRVGPLTLAFSLSVPKKGNIRFPNGDVFTG</sequence>
<keyword evidence="5 10" id="KW-0812">Transmembrane</keyword>
<reference evidence="11 12" key="1">
    <citation type="submission" date="2021-01" db="EMBL/GenBank/DDBJ databases">
        <title>Genomic Encyclopedia of Type Strains, Phase IV (KMG-IV): sequencing the most valuable type-strain genomes for metagenomic binning, comparative biology and taxonomic classification.</title>
        <authorList>
            <person name="Goeker M."/>
        </authorList>
    </citation>
    <scope>NUCLEOTIDE SEQUENCE [LARGE SCALE GENOMIC DNA]</scope>
    <source>
        <strain evidence="11 12">DSM 28236</strain>
    </source>
</reference>
<comment type="subcellular location">
    <subcellularLocation>
        <location evidence="1">Cell membrane</location>
        <topology evidence="1">Multi-pass membrane protein</topology>
    </subcellularLocation>
</comment>
<feature type="transmembrane region" description="Helical" evidence="10">
    <location>
        <begin position="313"/>
        <end position="331"/>
    </location>
</feature>
<keyword evidence="7 10" id="KW-1133">Transmembrane helix</keyword>
<evidence type="ECO:0000256" key="4">
    <source>
        <dbReference type="ARBA" id="ARBA00022538"/>
    </source>
</evidence>
<keyword evidence="3" id="KW-1003">Cell membrane</keyword>
<accession>A0ABS2Q0N9</accession>
<feature type="transmembrane region" description="Helical" evidence="10">
    <location>
        <begin position="352"/>
        <end position="372"/>
    </location>
</feature>
<evidence type="ECO:0000256" key="3">
    <source>
        <dbReference type="ARBA" id="ARBA00022475"/>
    </source>
</evidence>
<protein>
    <submittedName>
        <fullName evidence="11">Trk system potassium uptake protein TrkH</fullName>
    </submittedName>
</protein>
<dbReference type="InterPro" id="IPR003445">
    <property type="entry name" value="Cat_transpt"/>
</dbReference>
<evidence type="ECO:0000256" key="1">
    <source>
        <dbReference type="ARBA" id="ARBA00004651"/>
    </source>
</evidence>
<proteinExistence type="predicted"/>
<feature type="transmembrane region" description="Helical" evidence="10">
    <location>
        <begin position="130"/>
        <end position="151"/>
    </location>
</feature>
<keyword evidence="12" id="KW-1185">Reference proteome</keyword>
<name>A0ABS2Q0N9_9BACL</name>
<evidence type="ECO:0000256" key="6">
    <source>
        <dbReference type="ARBA" id="ARBA00022958"/>
    </source>
</evidence>
<evidence type="ECO:0000256" key="10">
    <source>
        <dbReference type="SAM" id="Phobius"/>
    </source>
</evidence>
<evidence type="ECO:0000313" key="12">
    <source>
        <dbReference type="Proteomes" id="UP000808914"/>
    </source>
</evidence>
<keyword evidence="2" id="KW-0813">Transport</keyword>
<organism evidence="11 12">
    <name type="scientific">Scopulibacillus daqui</name>
    <dbReference type="NCBI Taxonomy" id="1469162"/>
    <lineage>
        <taxon>Bacteria</taxon>
        <taxon>Bacillati</taxon>
        <taxon>Bacillota</taxon>
        <taxon>Bacilli</taxon>
        <taxon>Bacillales</taxon>
        <taxon>Sporolactobacillaceae</taxon>
        <taxon>Scopulibacillus</taxon>
    </lineage>
</organism>
<keyword evidence="6" id="KW-0630">Potassium</keyword>
<dbReference type="NCBIfam" id="TIGR00933">
    <property type="entry name" value="2a38"/>
    <property type="match status" value="1"/>
</dbReference>
<evidence type="ECO:0000256" key="5">
    <source>
        <dbReference type="ARBA" id="ARBA00022692"/>
    </source>
</evidence>
<keyword evidence="8" id="KW-0406">Ion transport</keyword>
<evidence type="ECO:0000256" key="8">
    <source>
        <dbReference type="ARBA" id="ARBA00023065"/>
    </source>
</evidence>
<comment type="caution">
    <text evidence="11">The sequence shown here is derived from an EMBL/GenBank/DDBJ whole genome shotgun (WGS) entry which is preliminary data.</text>
</comment>
<evidence type="ECO:0000256" key="7">
    <source>
        <dbReference type="ARBA" id="ARBA00022989"/>
    </source>
</evidence>
<evidence type="ECO:0000313" key="11">
    <source>
        <dbReference type="EMBL" id="MBM7645696.1"/>
    </source>
</evidence>
<dbReference type="EMBL" id="JAFBER010000011">
    <property type="protein sequence ID" value="MBM7645696.1"/>
    <property type="molecule type" value="Genomic_DNA"/>
</dbReference>
<dbReference type="PANTHER" id="PTHR32024">
    <property type="entry name" value="TRK SYSTEM POTASSIUM UPTAKE PROTEIN TRKG-RELATED"/>
    <property type="match status" value="1"/>
</dbReference>
<evidence type="ECO:0000256" key="9">
    <source>
        <dbReference type="ARBA" id="ARBA00023136"/>
    </source>
</evidence>
<dbReference type="Pfam" id="PF02386">
    <property type="entry name" value="TrkH"/>
    <property type="match status" value="1"/>
</dbReference>
<feature type="transmembrane region" description="Helical" evidence="10">
    <location>
        <begin position="194"/>
        <end position="219"/>
    </location>
</feature>
<feature type="transmembrane region" description="Helical" evidence="10">
    <location>
        <begin position="79"/>
        <end position="103"/>
    </location>
</feature>
<dbReference type="PANTHER" id="PTHR32024:SF1">
    <property type="entry name" value="KTR SYSTEM POTASSIUM UPTAKE PROTEIN B"/>
    <property type="match status" value="1"/>
</dbReference>
<keyword evidence="4" id="KW-0633">Potassium transport</keyword>
<evidence type="ECO:0000256" key="2">
    <source>
        <dbReference type="ARBA" id="ARBA00022448"/>
    </source>
</evidence>
<feature type="transmembrane region" description="Helical" evidence="10">
    <location>
        <begin position="408"/>
        <end position="430"/>
    </location>
</feature>
<gene>
    <name evidence="11" type="ORF">JOD45_001915</name>
</gene>